<dbReference type="Gene3D" id="3.90.550.10">
    <property type="entry name" value="Spore Coat Polysaccharide Biosynthesis Protein SpsA, Chain A"/>
    <property type="match status" value="1"/>
</dbReference>
<protein>
    <submittedName>
        <fullName evidence="4">3-deoxy-manno-octulosonate cytidylyltransferase</fullName>
    </submittedName>
</protein>
<dbReference type="InterPro" id="IPR003329">
    <property type="entry name" value="Cytidylyl_trans"/>
</dbReference>
<dbReference type="Proteomes" id="UP000238882">
    <property type="component" value="Unassembled WGS sequence"/>
</dbReference>
<keyword evidence="2 4" id="KW-0548">Nucleotidyltransferase</keyword>
<keyword evidence="3" id="KW-0448">Lipopolysaccharide biosynthesis</keyword>
<dbReference type="GO" id="GO:0005829">
    <property type="term" value="C:cytosol"/>
    <property type="evidence" value="ECO:0007669"/>
    <property type="project" value="TreeGrafter"/>
</dbReference>
<evidence type="ECO:0000313" key="5">
    <source>
        <dbReference type="Proteomes" id="UP000238882"/>
    </source>
</evidence>
<organism evidence="4 5">
    <name type="scientific">Polaribacter porphyrae</name>
    <dbReference type="NCBI Taxonomy" id="1137780"/>
    <lineage>
        <taxon>Bacteria</taxon>
        <taxon>Pseudomonadati</taxon>
        <taxon>Bacteroidota</taxon>
        <taxon>Flavobacteriia</taxon>
        <taxon>Flavobacteriales</taxon>
        <taxon>Flavobacteriaceae</taxon>
    </lineage>
</organism>
<dbReference type="PANTHER" id="PTHR42866">
    <property type="entry name" value="3-DEOXY-MANNO-OCTULOSONATE CYTIDYLYLTRANSFERASE"/>
    <property type="match status" value="1"/>
</dbReference>
<dbReference type="OrthoDB" id="9815559at2"/>
<dbReference type="EMBL" id="MSCN01000001">
    <property type="protein sequence ID" value="PQJ77763.1"/>
    <property type="molecule type" value="Genomic_DNA"/>
</dbReference>
<dbReference type="GO" id="GO:0009103">
    <property type="term" value="P:lipopolysaccharide biosynthetic process"/>
    <property type="evidence" value="ECO:0007669"/>
    <property type="project" value="UniProtKB-KW"/>
</dbReference>
<evidence type="ECO:0000256" key="3">
    <source>
        <dbReference type="ARBA" id="ARBA00022985"/>
    </source>
</evidence>
<dbReference type="InterPro" id="IPR004528">
    <property type="entry name" value="KdsB"/>
</dbReference>
<dbReference type="GO" id="GO:0008690">
    <property type="term" value="F:3-deoxy-manno-octulosonate cytidylyltransferase activity"/>
    <property type="evidence" value="ECO:0007669"/>
    <property type="project" value="InterPro"/>
</dbReference>
<keyword evidence="1 4" id="KW-0808">Transferase</keyword>
<dbReference type="InterPro" id="IPR029044">
    <property type="entry name" value="Nucleotide-diphossugar_trans"/>
</dbReference>
<gene>
    <name evidence="4" type="ORF">BTO18_00540</name>
</gene>
<evidence type="ECO:0000313" key="4">
    <source>
        <dbReference type="EMBL" id="PQJ77763.1"/>
    </source>
</evidence>
<evidence type="ECO:0000256" key="1">
    <source>
        <dbReference type="ARBA" id="ARBA00022679"/>
    </source>
</evidence>
<dbReference type="NCBIfam" id="NF003952">
    <property type="entry name" value="PRK05450.1-5"/>
    <property type="match status" value="1"/>
</dbReference>
<accession>A0A2S7WJK2</accession>
<dbReference type="Pfam" id="PF02348">
    <property type="entry name" value="CTP_transf_3"/>
    <property type="match status" value="1"/>
</dbReference>
<dbReference type="RefSeq" id="WP_105014343.1">
    <property type="nucleotide sequence ID" value="NZ_MSCN01000001.1"/>
</dbReference>
<dbReference type="SUPFAM" id="SSF53448">
    <property type="entry name" value="Nucleotide-diphospho-sugar transferases"/>
    <property type="match status" value="1"/>
</dbReference>
<evidence type="ECO:0000256" key="2">
    <source>
        <dbReference type="ARBA" id="ARBA00022695"/>
    </source>
</evidence>
<reference evidence="4 5" key="1">
    <citation type="submission" date="2016-12" db="EMBL/GenBank/DDBJ databases">
        <title>Trade-off between light-utilization and light-protection in marine flavobacteria.</title>
        <authorList>
            <person name="Kumagai Y."/>
            <person name="Yoshizawa S."/>
            <person name="Kogure K."/>
            <person name="Iwasaki W."/>
        </authorList>
    </citation>
    <scope>NUCLEOTIDE SEQUENCE [LARGE SCALE GENOMIC DNA]</scope>
    <source>
        <strain evidence="4 5">NBRC 108759</strain>
    </source>
</reference>
<dbReference type="NCBIfam" id="NF009905">
    <property type="entry name" value="PRK13368.1"/>
    <property type="match status" value="1"/>
</dbReference>
<sequence>MTKKIIGIIPARYKSSRFPGKPLTKLLGKPMVLWVAELSGKALGNENVFVATEDERIKKVVEDEGFNVVMTSDTHLTGTDRLSEVAQKVHADIYINIQGDEPTINHEIIQAVANMKVNNDSYVINAMAKLNTDEDPGNINIPKVITTEDNEMVYMSRMTIPGFKNYENRPETYYKQVCIYAFNREQLLGFGDFGRKSRLESSEDIEILRYLDLGIGVKMLEVEGNSYAVDVEEDIAIVERRLKEIHKL</sequence>
<dbReference type="CDD" id="cd02517">
    <property type="entry name" value="CMP-KDO-Synthetase"/>
    <property type="match status" value="1"/>
</dbReference>
<keyword evidence="5" id="KW-1185">Reference proteome</keyword>
<dbReference type="PANTHER" id="PTHR42866:SF2">
    <property type="entry name" value="3-DEOXY-MANNO-OCTULOSONATE CYTIDYLYLTRANSFERASE, MITOCHONDRIAL"/>
    <property type="match status" value="1"/>
</dbReference>
<comment type="caution">
    <text evidence="4">The sequence shown here is derived from an EMBL/GenBank/DDBJ whole genome shotgun (WGS) entry which is preliminary data.</text>
</comment>
<proteinExistence type="predicted"/>
<dbReference type="AlphaFoldDB" id="A0A2S7WJK2"/>
<name>A0A2S7WJK2_9FLAO</name>